<dbReference type="Proteomes" id="UP001153555">
    <property type="component" value="Unassembled WGS sequence"/>
</dbReference>
<gene>
    <name evidence="5" type="ORF">SHERM_20660</name>
</gene>
<evidence type="ECO:0000313" key="6">
    <source>
        <dbReference type="Proteomes" id="UP001153555"/>
    </source>
</evidence>
<evidence type="ECO:0000256" key="2">
    <source>
        <dbReference type="ARBA" id="ARBA00022816"/>
    </source>
</evidence>
<keyword evidence="2" id="KW-0813">Transport</keyword>
<keyword evidence="4" id="KW-0653">Protein transport</keyword>
<dbReference type="InterPro" id="IPR045255">
    <property type="entry name" value="RanBP1-like"/>
</dbReference>
<name>A0A9N7RAU3_STRHE</name>
<keyword evidence="4" id="KW-0539">Nucleus</keyword>
<dbReference type="EMBL" id="CACSLK010024540">
    <property type="protein sequence ID" value="CAA0823508.1"/>
    <property type="molecule type" value="Genomic_DNA"/>
</dbReference>
<keyword evidence="4" id="KW-0906">Nuclear pore complex</keyword>
<dbReference type="GO" id="GO:0015031">
    <property type="term" value="P:protein transport"/>
    <property type="evidence" value="ECO:0007669"/>
    <property type="project" value="UniProtKB-KW"/>
</dbReference>
<dbReference type="GO" id="GO:0005643">
    <property type="term" value="C:nuclear pore"/>
    <property type="evidence" value="ECO:0007669"/>
    <property type="project" value="UniProtKB-SubCell"/>
</dbReference>
<dbReference type="CDD" id="cd13170">
    <property type="entry name" value="RanBD_NUP50"/>
    <property type="match status" value="1"/>
</dbReference>
<dbReference type="PANTHER" id="PTHR23138">
    <property type="entry name" value="RAN BINDING PROTEIN"/>
    <property type="match status" value="1"/>
</dbReference>
<sequence length="685" mass="76721">MTMVTDPTLDDDRWGLFVKYKHKFWFEENDYDVPESYFYPNGEEIQPNTIELVKSFLKQVRESRGYDVDCYPPPFFKSPFEPLPLEEMRQDTSNIDKRLYARVVGAAELAIQNICDETGHSYKLVKVERAVLVLTRPFVFFLTLTAEEDGVPVQTIQAEVYHPIGGHPVLQEWRFKPLPARNACYVAVQTPSKIALTGSKFDADKAKRSIRQPPLYALRAESWQVRDLNIQFASWTQSQLQNHPDERWEDGMQDYLNRAKSIVESFGDAVNWLTKIAAKRMGLAKIPSEDVRTEPLIDKSSHILFRPTLFLDKPMFPTPWRPAFLYNNNGPFTFGGSEVSVPGIGNANAVTSNVPDGGYVAVQTQRKIAVMGCHLDAVKADSSIRQLPLDAPRANSSSWHVRALNIQFASWIQSQLQNHPDELWDGVQDYINHAECIMEVFGDATNWLGTNAVKRTGIAKIPSEDARTKSLFGIGRSSRTLFSPTLFSDKPMFPAATTASSGTPWKPALVLNKNDPFTFGGSEVSVPGIGNANAVTSNEPDAEDDIERPSSLSVKKNQEEGIIVVHEVNCELYVKSRDPADQGAWKYKGTGQLRIQCKKGISKGTKESKPTIVILNDVGKLLLDALIYRGIRTIVLKNSVVTVFHTSDDGDSNEKVVARPFLMRTKTEEDRDKLVAAIQEYAPTS</sequence>
<evidence type="ECO:0000256" key="4">
    <source>
        <dbReference type="ARBA" id="ARBA00023132"/>
    </source>
</evidence>
<protein>
    <submittedName>
        <fullName evidence="5">Pleckstrin homology (PH) domain superfamily protein</fullName>
    </submittedName>
</protein>
<evidence type="ECO:0000256" key="1">
    <source>
        <dbReference type="ARBA" id="ARBA00004567"/>
    </source>
</evidence>
<dbReference type="GO" id="GO:0051028">
    <property type="term" value="P:mRNA transport"/>
    <property type="evidence" value="ECO:0007669"/>
    <property type="project" value="UniProtKB-KW"/>
</dbReference>
<dbReference type="Gene3D" id="2.30.29.30">
    <property type="entry name" value="Pleckstrin-homology domain (PH domain)/Phosphotyrosine-binding domain (PTB)"/>
    <property type="match status" value="1"/>
</dbReference>
<dbReference type="InterPro" id="IPR011993">
    <property type="entry name" value="PH-like_dom_sf"/>
</dbReference>
<keyword evidence="2" id="KW-0509">mRNA transport</keyword>
<proteinExistence type="predicted"/>
<reference evidence="5" key="1">
    <citation type="submission" date="2019-12" db="EMBL/GenBank/DDBJ databases">
        <authorList>
            <person name="Scholes J."/>
        </authorList>
    </citation>
    <scope>NUCLEOTIDE SEQUENCE</scope>
</reference>
<dbReference type="SUPFAM" id="SSF50729">
    <property type="entry name" value="PH domain-like"/>
    <property type="match status" value="1"/>
</dbReference>
<organism evidence="5 6">
    <name type="scientific">Striga hermonthica</name>
    <name type="common">Purple witchweed</name>
    <name type="synonym">Buchnera hermonthica</name>
    <dbReference type="NCBI Taxonomy" id="68872"/>
    <lineage>
        <taxon>Eukaryota</taxon>
        <taxon>Viridiplantae</taxon>
        <taxon>Streptophyta</taxon>
        <taxon>Embryophyta</taxon>
        <taxon>Tracheophyta</taxon>
        <taxon>Spermatophyta</taxon>
        <taxon>Magnoliopsida</taxon>
        <taxon>eudicotyledons</taxon>
        <taxon>Gunneridae</taxon>
        <taxon>Pentapetalae</taxon>
        <taxon>asterids</taxon>
        <taxon>lamiids</taxon>
        <taxon>Lamiales</taxon>
        <taxon>Orobanchaceae</taxon>
        <taxon>Buchnereae</taxon>
        <taxon>Striga</taxon>
    </lineage>
</organism>
<accession>A0A9N7RAU3</accession>
<dbReference type="PANTHER" id="PTHR23138:SF141">
    <property type="entry name" value="NUCLEAR PORE COMPLEX PROTEIN NUP50"/>
    <property type="match status" value="1"/>
</dbReference>
<keyword evidence="6" id="KW-1185">Reference proteome</keyword>
<comment type="caution">
    <text evidence="5">The sequence shown here is derived from an EMBL/GenBank/DDBJ whole genome shotgun (WGS) entry which is preliminary data.</text>
</comment>
<evidence type="ECO:0000313" key="5">
    <source>
        <dbReference type="EMBL" id="CAA0823508.1"/>
    </source>
</evidence>
<evidence type="ECO:0000256" key="3">
    <source>
        <dbReference type="ARBA" id="ARBA00023010"/>
    </source>
</evidence>
<dbReference type="AlphaFoldDB" id="A0A9N7RAU3"/>
<dbReference type="OrthoDB" id="185618at2759"/>
<comment type="subcellular location">
    <subcellularLocation>
        <location evidence="1">Nucleus</location>
        <location evidence="1">Nuclear pore complex</location>
    </subcellularLocation>
</comment>
<keyword evidence="3" id="KW-0811">Translocation</keyword>